<protein>
    <submittedName>
        <fullName evidence="1">Uncharacterized protein</fullName>
    </submittedName>
</protein>
<organism evidence="1 2">
    <name type="scientific">Tetranychus urticae</name>
    <name type="common">Two-spotted spider mite</name>
    <dbReference type="NCBI Taxonomy" id="32264"/>
    <lineage>
        <taxon>Eukaryota</taxon>
        <taxon>Metazoa</taxon>
        <taxon>Ecdysozoa</taxon>
        <taxon>Arthropoda</taxon>
        <taxon>Chelicerata</taxon>
        <taxon>Arachnida</taxon>
        <taxon>Acari</taxon>
        <taxon>Acariformes</taxon>
        <taxon>Trombidiformes</taxon>
        <taxon>Prostigmata</taxon>
        <taxon>Eleutherengona</taxon>
        <taxon>Raphignathae</taxon>
        <taxon>Tetranychoidea</taxon>
        <taxon>Tetranychidae</taxon>
        <taxon>Tetranychus</taxon>
    </lineage>
</organism>
<dbReference type="EnsemblMetazoa" id="tetur43g00030.1">
    <property type="protein sequence ID" value="tetur43g00030.1"/>
    <property type="gene ID" value="tetur43g00030"/>
</dbReference>
<proteinExistence type="predicted"/>
<dbReference type="HOGENOM" id="CLU_1604842_0_0_1"/>
<dbReference type="EMBL" id="CAEY01001218">
    <property type="status" value="NOT_ANNOTATED_CDS"/>
    <property type="molecule type" value="Genomic_DNA"/>
</dbReference>
<reference evidence="2" key="1">
    <citation type="submission" date="2011-08" db="EMBL/GenBank/DDBJ databases">
        <authorList>
            <person name="Rombauts S."/>
        </authorList>
    </citation>
    <scope>NUCLEOTIDE SEQUENCE</scope>
    <source>
        <strain evidence="2">London</strain>
    </source>
</reference>
<accession>T1L537</accession>
<reference evidence="1" key="2">
    <citation type="submission" date="2015-06" db="UniProtKB">
        <authorList>
            <consortium name="EnsemblMetazoa"/>
        </authorList>
    </citation>
    <scope>IDENTIFICATION</scope>
</reference>
<evidence type="ECO:0000313" key="2">
    <source>
        <dbReference type="Proteomes" id="UP000015104"/>
    </source>
</evidence>
<dbReference type="SUPFAM" id="SSF54768">
    <property type="entry name" value="dsRNA-binding domain-like"/>
    <property type="match status" value="1"/>
</dbReference>
<name>T1L537_TETUR</name>
<evidence type="ECO:0000313" key="1">
    <source>
        <dbReference type="EnsemblMetazoa" id="tetur43g00030.1"/>
    </source>
</evidence>
<sequence length="166" mass="19431">MDLDFLIKRDVPASFAHHFNINVLDLHPLWKRTVTTRQFYLSESDETYWVHYISFKPYNEILTAFGVGKNRKKAKNSACYQLYWKFLHTHPAFLLPATIIGFPNIRDGCVCKNTFTTEDAKYLVGHILEKNYLLVCEGCHRGIADWTCFLDHPTEACFIERPVRKN</sequence>
<keyword evidence="2" id="KW-1185">Reference proteome</keyword>
<dbReference type="AlphaFoldDB" id="T1L537"/>
<dbReference type="Proteomes" id="UP000015104">
    <property type="component" value="Unassembled WGS sequence"/>
</dbReference>